<sequence>MKRKIPLGISDFKSLKSDDYYFVDKSFLIKEVIEDGAQVLLFARPRRFKTKKVSYYLSDIHLIS</sequence>
<dbReference type="EMBL" id="LKHP01000002">
    <property type="protein sequence ID" value="KRQ87798.1"/>
    <property type="molecule type" value="Genomic_DNA"/>
</dbReference>
<protein>
    <submittedName>
        <fullName evidence="2">Putative AAA-ATPase</fullName>
    </submittedName>
</protein>
<evidence type="ECO:0000313" key="3">
    <source>
        <dbReference type="Proteomes" id="UP000052015"/>
    </source>
</evidence>
<comment type="caution">
    <text evidence="2">The sequence shown here is derived from an EMBL/GenBank/DDBJ whole genome shotgun (WGS) entry which is preliminary data.</text>
</comment>
<dbReference type="InterPro" id="IPR018631">
    <property type="entry name" value="AAA-ATPase-like_dom"/>
</dbReference>
<dbReference type="Pfam" id="PF09820">
    <property type="entry name" value="AAA-ATPase_like"/>
    <property type="match status" value="1"/>
</dbReference>
<organism evidence="2 3">
    <name type="scientific">Caloramator mitchellensis</name>
    <dbReference type="NCBI Taxonomy" id="908809"/>
    <lineage>
        <taxon>Bacteria</taxon>
        <taxon>Bacillati</taxon>
        <taxon>Bacillota</taxon>
        <taxon>Clostridia</taxon>
        <taxon>Eubacteriales</taxon>
        <taxon>Clostridiaceae</taxon>
        <taxon>Caloramator</taxon>
    </lineage>
</organism>
<feature type="domain" description="AAA-ATPase-like" evidence="1">
    <location>
        <begin position="6"/>
        <end position="48"/>
    </location>
</feature>
<dbReference type="Proteomes" id="UP000052015">
    <property type="component" value="Unassembled WGS sequence"/>
</dbReference>
<dbReference type="OrthoDB" id="2051372at2"/>
<accession>A0A0R3JW49</accession>
<dbReference type="RefSeq" id="WP_057976961.1">
    <property type="nucleotide sequence ID" value="NZ_LKHP01000002.1"/>
</dbReference>
<gene>
    <name evidence="2" type="ORF">ABG79_00603</name>
</gene>
<dbReference type="PANTHER" id="PTHR34825">
    <property type="entry name" value="CONSERVED PROTEIN, WITH A WEAK D-GALACTARATE DEHYDRATASE/ALTRONATE HYDROLASE DOMAIN"/>
    <property type="match status" value="1"/>
</dbReference>
<name>A0A0R3JW49_CALMK</name>
<dbReference type="PANTHER" id="PTHR34825:SF1">
    <property type="entry name" value="AAA-ATPASE-LIKE DOMAIN-CONTAINING PROTEIN"/>
    <property type="match status" value="1"/>
</dbReference>
<dbReference type="AlphaFoldDB" id="A0A0R3JW49"/>
<evidence type="ECO:0000259" key="1">
    <source>
        <dbReference type="Pfam" id="PF09820"/>
    </source>
</evidence>
<reference evidence="2 3" key="1">
    <citation type="submission" date="2015-09" db="EMBL/GenBank/DDBJ databases">
        <title>Draft genome sequence of a Caloramator mitchellensis, a moderate thermophile from the Great Artesian Basin of Australia.</title>
        <authorList>
            <person name="Patel B.K."/>
        </authorList>
    </citation>
    <scope>NUCLEOTIDE SEQUENCE [LARGE SCALE GENOMIC DNA]</scope>
    <source>
        <strain evidence="2 3">VF08</strain>
    </source>
</reference>
<proteinExistence type="predicted"/>
<keyword evidence="3" id="KW-1185">Reference proteome</keyword>
<dbReference type="STRING" id="908809.ABG79_00603"/>
<evidence type="ECO:0000313" key="2">
    <source>
        <dbReference type="EMBL" id="KRQ87798.1"/>
    </source>
</evidence>